<evidence type="ECO:0000256" key="3">
    <source>
        <dbReference type="ARBA" id="ARBA00022793"/>
    </source>
</evidence>
<keyword evidence="5 7" id="KW-0456">Lyase</keyword>
<comment type="caution">
    <text evidence="8">The sequence shown here is derived from an EMBL/GenBank/DDBJ whole genome shotgun (WGS) entry which is preliminary data.</text>
</comment>
<dbReference type="InterPro" id="IPR002129">
    <property type="entry name" value="PyrdxlP-dep_de-COase"/>
</dbReference>
<dbReference type="GO" id="GO:0006520">
    <property type="term" value="P:amino acid metabolic process"/>
    <property type="evidence" value="ECO:0007669"/>
    <property type="project" value="InterPro"/>
</dbReference>
<organism evidence="8 9">
    <name type="scientific">Dovyalis caffra</name>
    <dbReference type="NCBI Taxonomy" id="77055"/>
    <lineage>
        <taxon>Eukaryota</taxon>
        <taxon>Viridiplantae</taxon>
        <taxon>Streptophyta</taxon>
        <taxon>Embryophyta</taxon>
        <taxon>Tracheophyta</taxon>
        <taxon>Spermatophyta</taxon>
        <taxon>Magnoliopsida</taxon>
        <taxon>eudicotyledons</taxon>
        <taxon>Gunneridae</taxon>
        <taxon>Pentapetalae</taxon>
        <taxon>rosids</taxon>
        <taxon>fabids</taxon>
        <taxon>Malpighiales</taxon>
        <taxon>Salicaceae</taxon>
        <taxon>Flacourtieae</taxon>
        <taxon>Dovyalis</taxon>
    </lineage>
</organism>
<evidence type="ECO:0000256" key="6">
    <source>
        <dbReference type="PIRSR" id="PIRSR602129-50"/>
    </source>
</evidence>
<dbReference type="Gene3D" id="3.90.1150.10">
    <property type="entry name" value="Aspartate Aminotransferase, domain 1"/>
    <property type="match status" value="1"/>
</dbReference>
<evidence type="ECO:0000256" key="5">
    <source>
        <dbReference type="ARBA" id="ARBA00023239"/>
    </source>
</evidence>
<proteinExistence type="inferred from homology"/>
<dbReference type="PRINTS" id="PR00800">
    <property type="entry name" value="YHDCRBOXLASE"/>
</dbReference>
<evidence type="ECO:0000313" key="9">
    <source>
        <dbReference type="Proteomes" id="UP001314170"/>
    </source>
</evidence>
<dbReference type="GO" id="GO:0005737">
    <property type="term" value="C:cytoplasm"/>
    <property type="evidence" value="ECO:0007669"/>
    <property type="project" value="TreeGrafter"/>
</dbReference>
<dbReference type="GO" id="GO:0016831">
    <property type="term" value="F:carboxy-lyase activity"/>
    <property type="evidence" value="ECO:0007669"/>
    <property type="project" value="UniProtKB-KW"/>
</dbReference>
<reference evidence="8 9" key="1">
    <citation type="submission" date="2024-01" db="EMBL/GenBank/DDBJ databases">
        <authorList>
            <person name="Waweru B."/>
        </authorList>
    </citation>
    <scope>NUCLEOTIDE SEQUENCE [LARGE SCALE GENOMIC DNA]</scope>
</reference>
<gene>
    <name evidence="8" type="ORF">DCAF_LOCUS23424</name>
</gene>
<evidence type="ECO:0000256" key="2">
    <source>
        <dbReference type="ARBA" id="ARBA00009533"/>
    </source>
</evidence>
<evidence type="ECO:0000256" key="7">
    <source>
        <dbReference type="RuleBase" id="RU000382"/>
    </source>
</evidence>
<name>A0AAV1SJV2_9ROSI</name>
<dbReference type="EMBL" id="CAWUPB010001184">
    <property type="protein sequence ID" value="CAK7350682.1"/>
    <property type="molecule type" value="Genomic_DNA"/>
</dbReference>
<evidence type="ECO:0000256" key="1">
    <source>
        <dbReference type="ARBA" id="ARBA00001933"/>
    </source>
</evidence>
<comment type="cofactor">
    <cofactor evidence="1 6 7">
        <name>pyridoxal 5'-phosphate</name>
        <dbReference type="ChEBI" id="CHEBI:597326"/>
    </cofactor>
</comment>
<dbReference type="AlphaFoldDB" id="A0AAV1SJV2"/>
<dbReference type="SUPFAM" id="SSF53383">
    <property type="entry name" value="PLP-dependent transferases"/>
    <property type="match status" value="1"/>
</dbReference>
<comment type="similarity">
    <text evidence="2 7">Belongs to the group II decarboxylase family.</text>
</comment>
<keyword evidence="9" id="KW-1185">Reference proteome</keyword>
<dbReference type="Gene3D" id="3.40.640.10">
    <property type="entry name" value="Type I PLP-dependent aspartate aminotransferase-like (Major domain)"/>
    <property type="match status" value="1"/>
</dbReference>
<dbReference type="InterPro" id="IPR010977">
    <property type="entry name" value="Aromatic_deC"/>
</dbReference>
<dbReference type="PANTHER" id="PTHR11999">
    <property type="entry name" value="GROUP II PYRIDOXAL-5-PHOSPHATE DECARBOXYLASE"/>
    <property type="match status" value="1"/>
</dbReference>
<evidence type="ECO:0000256" key="4">
    <source>
        <dbReference type="ARBA" id="ARBA00022898"/>
    </source>
</evidence>
<evidence type="ECO:0000313" key="8">
    <source>
        <dbReference type="EMBL" id="CAK7350682.1"/>
    </source>
</evidence>
<dbReference type="GO" id="GO:0019752">
    <property type="term" value="P:carboxylic acid metabolic process"/>
    <property type="evidence" value="ECO:0007669"/>
    <property type="project" value="InterPro"/>
</dbReference>
<protein>
    <submittedName>
        <fullName evidence="8">Uncharacterized protein</fullName>
    </submittedName>
</protein>
<dbReference type="PROSITE" id="PS00392">
    <property type="entry name" value="DDC_GAD_HDC_YDC"/>
    <property type="match status" value="1"/>
</dbReference>
<dbReference type="InterPro" id="IPR015424">
    <property type="entry name" value="PyrdxlP-dep_Trfase"/>
</dbReference>
<dbReference type="InterPro" id="IPR021115">
    <property type="entry name" value="Pyridoxal-P_BS"/>
</dbReference>
<feature type="modified residue" description="N6-(pyridoxal phosphate)lysine" evidence="6">
    <location>
        <position position="116"/>
    </location>
</feature>
<keyword evidence="3" id="KW-0210">Decarboxylase</keyword>
<dbReference type="GO" id="GO:0030170">
    <property type="term" value="F:pyridoxal phosphate binding"/>
    <property type="evidence" value="ECO:0007669"/>
    <property type="project" value="InterPro"/>
</dbReference>
<accession>A0AAV1SJV2</accession>
<sequence length="314" mass="35801">MLSKKQHKLQESSKKNFRPIETTESTSFALYLDSLRLAIFLDIEAGLVPLFLCATIGTTATTAVDPLRLLCDVANRYGLWVDVDAAYAGNACICPEFQHFLDGLEGAHSFSLNAHKWFFTPLDCCCLWLKDPKALPKSLTTNPEFLMTSNSEQVVEYKDWQITLSLRFRSMKLWLVLRSYGVDNLRSFLRSHVKMAQIFEELVVSDKRFEFVVPRNFAMVCFRALPLAMGNKVYDNGMAQKITYDQHDQERNNQLNQELLKSINASGHVYMTHAVVGGLYIIRFAVGATLTEDRHVFTAWKVVQEHLDAIIAIY</sequence>
<dbReference type="InterPro" id="IPR015422">
    <property type="entry name" value="PyrdxlP-dep_Trfase_small"/>
</dbReference>
<keyword evidence="4 6" id="KW-0663">Pyridoxal phosphate</keyword>
<dbReference type="Pfam" id="PF00282">
    <property type="entry name" value="Pyridoxal_deC"/>
    <property type="match status" value="1"/>
</dbReference>
<dbReference type="Proteomes" id="UP001314170">
    <property type="component" value="Unassembled WGS sequence"/>
</dbReference>
<dbReference type="PANTHER" id="PTHR11999:SF96">
    <property type="entry name" value="TYROSINE DECARBOXYLASE"/>
    <property type="match status" value="1"/>
</dbReference>
<dbReference type="InterPro" id="IPR015421">
    <property type="entry name" value="PyrdxlP-dep_Trfase_major"/>
</dbReference>